<evidence type="ECO:0000313" key="2">
    <source>
        <dbReference type="Proteomes" id="UP000955338"/>
    </source>
</evidence>
<proteinExistence type="predicted"/>
<organism evidence="1 2">
    <name type="scientific">Mergibacter septicus</name>
    <dbReference type="NCBI Taxonomy" id="221402"/>
    <lineage>
        <taxon>Bacteria</taxon>
        <taxon>Pseudomonadati</taxon>
        <taxon>Pseudomonadota</taxon>
        <taxon>Gammaproteobacteria</taxon>
        <taxon>Pasteurellales</taxon>
        <taxon>Pasteurellaceae</taxon>
        <taxon>Mergibacter</taxon>
    </lineage>
</organism>
<accession>A0A8E3MEX6</accession>
<protein>
    <submittedName>
        <fullName evidence="1">Uncharacterized protein</fullName>
    </submittedName>
</protein>
<name>A0A8E3MEX6_9PAST</name>
<gene>
    <name evidence="1" type="ORF">CEP48_00375</name>
</gene>
<keyword evidence="2" id="KW-1185">Reference proteome</keyword>
<dbReference type="RefSeq" id="WP_261919931.1">
    <property type="nucleotide sequence ID" value="NZ_CP022011.1"/>
</dbReference>
<evidence type="ECO:0000313" key="1">
    <source>
        <dbReference type="EMBL" id="QDJ13987.1"/>
    </source>
</evidence>
<reference evidence="1" key="1">
    <citation type="submission" date="2017-06" db="EMBL/GenBank/DDBJ databases">
        <title>Genome sequencing of pathogenic and non-pathogenic strains within Bisgaard taxon 40.</title>
        <authorList>
            <person name="Ladner J.T."/>
            <person name="Lovett S.P."/>
            <person name="Koroleva G."/>
            <person name="Lorch J.M."/>
        </authorList>
    </citation>
    <scope>NUCLEOTIDE SEQUENCE</scope>
    <source>
        <strain evidence="1">27576-1-I1</strain>
    </source>
</reference>
<dbReference type="Proteomes" id="UP000955338">
    <property type="component" value="Chromosome"/>
</dbReference>
<dbReference type="AlphaFoldDB" id="A0A8E3MEX6"/>
<dbReference type="EMBL" id="CP022011">
    <property type="protein sequence ID" value="QDJ13987.1"/>
    <property type="molecule type" value="Genomic_DNA"/>
</dbReference>
<sequence>MTRSINLNDDIQNAVEFVEFDENNFNRIDLLDQYQNKKSRFYKMGYKLGSILSKLKDSMKESAMVHLGVDEHICNIVEQIQHELELTYENQYKEKQREIKLQYLRICISVSIITFIFGIVVNNYLIH</sequence>